<evidence type="ECO:0000256" key="2">
    <source>
        <dbReference type="ARBA" id="ARBA00004791"/>
    </source>
</evidence>
<evidence type="ECO:0000256" key="13">
    <source>
        <dbReference type="ARBA" id="ARBA00047767"/>
    </source>
</evidence>
<accession>A0A160VFU6</accession>
<evidence type="ECO:0000256" key="11">
    <source>
        <dbReference type="ARBA" id="ARBA00022975"/>
    </source>
</evidence>
<evidence type="ECO:0000256" key="10">
    <source>
        <dbReference type="ARBA" id="ARBA00022840"/>
    </source>
</evidence>
<dbReference type="UniPathway" id="UPA00159">
    <property type="reaction ID" value="UER00275"/>
</dbReference>
<comment type="catalytic activity">
    <reaction evidence="13">
        <text>UMP + ATP = UDP + ADP</text>
        <dbReference type="Rhea" id="RHEA:24400"/>
        <dbReference type="ChEBI" id="CHEBI:30616"/>
        <dbReference type="ChEBI" id="CHEBI:57865"/>
        <dbReference type="ChEBI" id="CHEBI:58223"/>
        <dbReference type="ChEBI" id="CHEBI:456216"/>
        <dbReference type="EC" id="2.7.4.22"/>
    </reaction>
</comment>
<dbReference type="GO" id="GO:0033862">
    <property type="term" value="F:UMP kinase activity"/>
    <property type="evidence" value="ECO:0007669"/>
    <property type="project" value="UniProtKB-EC"/>
</dbReference>
<evidence type="ECO:0000256" key="5">
    <source>
        <dbReference type="ARBA" id="ARBA00016403"/>
    </source>
</evidence>
<dbReference type="CDD" id="cd04254">
    <property type="entry name" value="AAK_UMPK-PyrH-Ec"/>
    <property type="match status" value="1"/>
</dbReference>
<dbReference type="AlphaFoldDB" id="A0A160VFU6"/>
<evidence type="ECO:0000256" key="4">
    <source>
        <dbReference type="ARBA" id="ARBA00012899"/>
    </source>
</evidence>
<dbReference type="PIRSF" id="PIRSF005650">
    <property type="entry name" value="Uridylate_kin"/>
    <property type="match status" value="1"/>
</dbReference>
<feature type="domain" description="Aspartate/glutamate/uridylate kinase" evidence="14">
    <location>
        <begin position="8"/>
        <end position="216"/>
    </location>
</feature>
<dbReference type="EC" id="2.7.4.22" evidence="4"/>
<name>A0A160VFU6_9ZZZZ</name>
<protein>
    <recommendedName>
        <fullName evidence="5">Uridylate kinase</fullName>
        <ecNumber evidence="4">2.7.4.22</ecNumber>
    </recommendedName>
    <alternativeName>
        <fullName evidence="12">Uridine monophosphate kinase</fullName>
    </alternativeName>
</protein>
<evidence type="ECO:0000256" key="12">
    <source>
        <dbReference type="ARBA" id="ARBA00032092"/>
    </source>
</evidence>
<dbReference type="GO" id="GO:0005737">
    <property type="term" value="C:cytoplasm"/>
    <property type="evidence" value="ECO:0007669"/>
    <property type="project" value="UniProtKB-SubCell"/>
</dbReference>
<dbReference type="PANTHER" id="PTHR42833:SF4">
    <property type="entry name" value="URIDYLATE KINASE PUMPKIN, CHLOROPLASTIC"/>
    <property type="match status" value="1"/>
</dbReference>
<evidence type="ECO:0000256" key="1">
    <source>
        <dbReference type="ARBA" id="ARBA00004496"/>
    </source>
</evidence>
<reference evidence="15" key="1">
    <citation type="submission" date="2015-10" db="EMBL/GenBank/DDBJ databases">
        <authorList>
            <person name="Gilbert D.G."/>
        </authorList>
    </citation>
    <scope>NUCLEOTIDE SEQUENCE</scope>
</reference>
<keyword evidence="6" id="KW-0963">Cytoplasm</keyword>
<keyword evidence="11" id="KW-0665">Pyrimidine biosynthesis</keyword>
<evidence type="ECO:0000256" key="6">
    <source>
        <dbReference type="ARBA" id="ARBA00022490"/>
    </source>
</evidence>
<dbReference type="Gene3D" id="3.40.1160.10">
    <property type="entry name" value="Acetylglutamate kinase-like"/>
    <property type="match status" value="1"/>
</dbReference>
<keyword evidence="9 15" id="KW-0418">Kinase</keyword>
<dbReference type="GO" id="GO:0006225">
    <property type="term" value="P:UDP biosynthetic process"/>
    <property type="evidence" value="ECO:0007669"/>
    <property type="project" value="TreeGrafter"/>
</dbReference>
<dbReference type="InterPro" id="IPR011817">
    <property type="entry name" value="Uridylate_kinase"/>
</dbReference>
<dbReference type="SUPFAM" id="SSF53633">
    <property type="entry name" value="Carbamate kinase-like"/>
    <property type="match status" value="1"/>
</dbReference>
<keyword evidence="7 15" id="KW-0808">Transferase</keyword>
<dbReference type="InterPro" id="IPR015963">
    <property type="entry name" value="Uridylate_kinase_bac"/>
</dbReference>
<evidence type="ECO:0000256" key="3">
    <source>
        <dbReference type="ARBA" id="ARBA00007614"/>
    </source>
</evidence>
<dbReference type="GO" id="GO:0044210">
    <property type="term" value="P:'de novo' CTP biosynthetic process"/>
    <property type="evidence" value="ECO:0007669"/>
    <property type="project" value="UniProtKB-UniPathway"/>
</dbReference>
<dbReference type="InterPro" id="IPR001048">
    <property type="entry name" value="Asp/Glu/Uridylate_kinase"/>
</dbReference>
<dbReference type="GO" id="GO:0005524">
    <property type="term" value="F:ATP binding"/>
    <property type="evidence" value="ECO:0007669"/>
    <property type="project" value="UniProtKB-KW"/>
</dbReference>
<dbReference type="Pfam" id="PF00696">
    <property type="entry name" value="AA_kinase"/>
    <property type="match status" value="1"/>
</dbReference>
<dbReference type="InterPro" id="IPR036393">
    <property type="entry name" value="AceGlu_kinase-like_sf"/>
</dbReference>
<evidence type="ECO:0000256" key="7">
    <source>
        <dbReference type="ARBA" id="ARBA00022679"/>
    </source>
</evidence>
<keyword evidence="10" id="KW-0067">ATP-binding</keyword>
<comment type="similarity">
    <text evidence="3">Belongs to the UMP kinase family.</text>
</comment>
<evidence type="ECO:0000259" key="14">
    <source>
        <dbReference type="Pfam" id="PF00696"/>
    </source>
</evidence>
<evidence type="ECO:0000256" key="9">
    <source>
        <dbReference type="ARBA" id="ARBA00022777"/>
    </source>
</evidence>
<evidence type="ECO:0000256" key="8">
    <source>
        <dbReference type="ARBA" id="ARBA00022741"/>
    </source>
</evidence>
<gene>
    <name evidence="15" type="ORF">MGWOODY_Mmi843</name>
</gene>
<sequence>MPETAYQRVLLKLSGEVLAGEEGFGIDPAKATQLAVEVKSIHDLGIDIGLVIGAGNIFRGMQAAAKGMQRVTGDYLGMLATIMNAICVQDALENLGTVTRTLSAITVAQIAEPYIRRRAIRHLEKGRIVVVAGGTGNPYFTTDTAAALRATELGAEVLIKGTKVDGVYDKDPVVHSDAIKYDRVSYKEAIQKELRIMDMTAISLCKENSLPIKVFNINRNGDLKKLILGEPIGTLVGD</sequence>
<evidence type="ECO:0000313" key="15">
    <source>
        <dbReference type="EMBL" id="CUV09550.1"/>
    </source>
</evidence>
<dbReference type="HAMAP" id="MF_01220_B">
    <property type="entry name" value="PyrH_B"/>
    <property type="match status" value="1"/>
</dbReference>
<dbReference type="FunFam" id="3.40.1160.10:FF:000001">
    <property type="entry name" value="Uridylate kinase"/>
    <property type="match status" value="1"/>
</dbReference>
<dbReference type="EMBL" id="FAXC01000260">
    <property type="protein sequence ID" value="CUV09550.1"/>
    <property type="molecule type" value="Genomic_DNA"/>
</dbReference>
<dbReference type="PANTHER" id="PTHR42833">
    <property type="entry name" value="URIDYLATE KINASE"/>
    <property type="match status" value="1"/>
</dbReference>
<proteinExistence type="inferred from homology"/>
<dbReference type="NCBIfam" id="TIGR02075">
    <property type="entry name" value="pyrH_bact"/>
    <property type="match status" value="1"/>
</dbReference>
<organism evidence="15">
    <name type="scientific">hydrothermal vent metagenome</name>
    <dbReference type="NCBI Taxonomy" id="652676"/>
    <lineage>
        <taxon>unclassified sequences</taxon>
        <taxon>metagenomes</taxon>
        <taxon>ecological metagenomes</taxon>
    </lineage>
</organism>
<keyword evidence="8" id="KW-0547">Nucleotide-binding</keyword>
<comment type="pathway">
    <text evidence="2">Pyrimidine metabolism; CTP biosynthesis via de novo pathway; UDP from UMP (UMPK route): step 1/1.</text>
</comment>
<comment type="subcellular location">
    <subcellularLocation>
        <location evidence="1">Cytoplasm</location>
    </subcellularLocation>
</comment>